<dbReference type="InterPro" id="IPR006059">
    <property type="entry name" value="SBP"/>
</dbReference>
<keyword evidence="2" id="KW-0813">Transport</keyword>
<keyword evidence="3" id="KW-0732">Signal</keyword>
<keyword evidence="5" id="KW-1185">Reference proteome</keyword>
<dbReference type="PANTHER" id="PTHR30061">
    <property type="entry name" value="MALTOSE-BINDING PERIPLASMIC PROTEIN"/>
    <property type="match status" value="1"/>
</dbReference>
<sequence length="422" mass="47562">MMKSHWKLICGLLFLMLIGLVGCSSDGASNDQQDEGKNKTDEVVTLKVWDYLNPDSPPEKEQLELLRKYEESHPNIKFERTYFPFADLKTKLLQGIAGNELPDIVIIDNPDHQSFAAAGVFADITKEVEAWGEADQYFEGPKASTMLDGKYYGIPNNSNALALYYNKDMFEEAGITEPPKNWEDLKEAAKKLTTNDRKGLAIAATKSEEGTFQFLPYLWQSGADLDSFGSPKAISAMTFIQDLVKEGSMSENIINWDQQDVLVQFQTGKAAMMVNGPWQLPTLREESKDMNWDVVLMPEDEQAASILGGENWAITATTEHKQEAFDFITWTQQPDVLGPMHELGGRLPNREDVASDENYEWNKDPQLQVFVQQIKTSKPRAYGTKYPEISTIVQEALQRTITGEDVEKVMKESAEKIKPLLP</sequence>
<gene>
    <name evidence="4" type="ORF">I7822_10145</name>
</gene>
<comment type="caution">
    <text evidence="4">The sequence shown here is derived from an EMBL/GenBank/DDBJ whole genome shotgun (WGS) entry which is preliminary data.</text>
</comment>
<name>A0ABS3N179_9BACI</name>
<dbReference type="SUPFAM" id="SSF53850">
    <property type="entry name" value="Periplasmic binding protein-like II"/>
    <property type="match status" value="1"/>
</dbReference>
<dbReference type="CDD" id="cd13585">
    <property type="entry name" value="PBP2_TMBP_like"/>
    <property type="match status" value="1"/>
</dbReference>
<evidence type="ECO:0000256" key="2">
    <source>
        <dbReference type="ARBA" id="ARBA00022448"/>
    </source>
</evidence>
<dbReference type="PROSITE" id="PS51257">
    <property type="entry name" value="PROKAR_LIPOPROTEIN"/>
    <property type="match status" value="1"/>
</dbReference>
<dbReference type="PANTHER" id="PTHR30061:SF50">
    <property type="entry name" value="MALTOSE_MALTODEXTRIN-BINDING PERIPLASMIC PROTEIN"/>
    <property type="match status" value="1"/>
</dbReference>
<proteinExistence type="inferred from homology"/>
<evidence type="ECO:0000313" key="4">
    <source>
        <dbReference type="EMBL" id="MBO1512028.1"/>
    </source>
</evidence>
<dbReference type="RefSeq" id="WP_207977615.1">
    <property type="nucleotide sequence ID" value="NZ_JAGDEL010000006.1"/>
</dbReference>
<dbReference type="Proteomes" id="UP000663981">
    <property type="component" value="Unassembled WGS sequence"/>
</dbReference>
<dbReference type="Gene3D" id="3.40.190.10">
    <property type="entry name" value="Periplasmic binding protein-like II"/>
    <property type="match status" value="2"/>
</dbReference>
<accession>A0ABS3N179</accession>
<protein>
    <submittedName>
        <fullName evidence="4">Sugar ABC transporter substrate-binding protein</fullName>
    </submittedName>
</protein>
<dbReference type="Pfam" id="PF13416">
    <property type="entry name" value="SBP_bac_8"/>
    <property type="match status" value="1"/>
</dbReference>
<evidence type="ECO:0000256" key="3">
    <source>
        <dbReference type="ARBA" id="ARBA00022729"/>
    </source>
</evidence>
<comment type="similarity">
    <text evidence="1">Belongs to the bacterial solute-binding protein 1 family.</text>
</comment>
<evidence type="ECO:0000313" key="5">
    <source>
        <dbReference type="Proteomes" id="UP000663981"/>
    </source>
</evidence>
<organism evidence="4 5">
    <name type="scientific">Metabacillus bambusae</name>
    <dbReference type="NCBI Taxonomy" id="2795218"/>
    <lineage>
        <taxon>Bacteria</taxon>
        <taxon>Bacillati</taxon>
        <taxon>Bacillota</taxon>
        <taxon>Bacilli</taxon>
        <taxon>Bacillales</taxon>
        <taxon>Bacillaceae</taxon>
        <taxon>Metabacillus</taxon>
    </lineage>
</organism>
<dbReference type="EMBL" id="JAGDEL010000006">
    <property type="protein sequence ID" value="MBO1512028.1"/>
    <property type="molecule type" value="Genomic_DNA"/>
</dbReference>
<reference evidence="4 5" key="1">
    <citation type="submission" date="2021-03" db="EMBL/GenBank/DDBJ databases">
        <title>Whole genome sequence of Metabacillus bambusae BG109.</title>
        <authorList>
            <person name="Jeong J.W."/>
        </authorList>
    </citation>
    <scope>NUCLEOTIDE SEQUENCE [LARGE SCALE GENOMIC DNA]</scope>
    <source>
        <strain evidence="4 5">BG109</strain>
    </source>
</reference>
<evidence type="ECO:0000256" key="1">
    <source>
        <dbReference type="ARBA" id="ARBA00008520"/>
    </source>
</evidence>